<dbReference type="PANTHER" id="PTHR12197">
    <property type="entry name" value="HISTONE-LYSINE N-METHYLTRANSFERASE SMYD"/>
    <property type="match status" value="1"/>
</dbReference>
<accession>A0AAD4NEA9</accession>
<dbReference type="InterPro" id="IPR001214">
    <property type="entry name" value="SET_dom"/>
</dbReference>
<gene>
    <name evidence="6" type="ORF">DdX_03282</name>
</gene>
<keyword evidence="2 4" id="KW-0863">Zinc-finger</keyword>
<evidence type="ECO:0000256" key="1">
    <source>
        <dbReference type="ARBA" id="ARBA00022723"/>
    </source>
</evidence>
<dbReference type="PROSITE" id="PS50865">
    <property type="entry name" value="ZF_MYND_2"/>
    <property type="match status" value="1"/>
</dbReference>
<dbReference type="InterPro" id="IPR011990">
    <property type="entry name" value="TPR-like_helical_dom_sf"/>
</dbReference>
<dbReference type="PANTHER" id="PTHR12197:SF251">
    <property type="entry name" value="EG:BACR7C10.4 PROTEIN"/>
    <property type="match status" value="1"/>
</dbReference>
<sequence length="423" mass="48209">MNLREKAYCFALDENAIAHYCSACAKSDREEKLSRCSSCKLILYCSNDCQKADWCLHKAECKYIKKSGEVGDESLRLVLRLNSKSRVEYEQSAPDMPGTSRTFEDLMCHTVLIETDYYKKWETQFRKFMAGSNITDQRLKELYGKMSVNGFGLSNQNAGKIGLALHIRLSAINHSCKPKTRIAYVGNEAVMVPTEKLAKGTELTIDEAQHSYINEMLPRKERRKLLKGKYNFDCYCDGCNDEQRNQSMSGFACENCGSCVELGGQCKNCKMPMTCEHIELCELNNKMVDAAQKSLKTANNSSVGTQMIICEKILDLMEGVYYKFNVNFFTVLRCAMGCALKLQRLPDATKFGERLIVFHEFYQSPNDLSLLHMKFNVGKLYIAQKNTTKAKTYLLPVQEMFKEIYGENSVIVKDIRDLLSKNE</sequence>
<evidence type="ECO:0000256" key="3">
    <source>
        <dbReference type="ARBA" id="ARBA00022833"/>
    </source>
</evidence>
<keyword evidence="1" id="KW-0479">Metal-binding</keyword>
<organism evidence="6 7">
    <name type="scientific">Ditylenchus destructor</name>
    <dbReference type="NCBI Taxonomy" id="166010"/>
    <lineage>
        <taxon>Eukaryota</taxon>
        <taxon>Metazoa</taxon>
        <taxon>Ecdysozoa</taxon>
        <taxon>Nematoda</taxon>
        <taxon>Chromadorea</taxon>
        <taxon>Rhabditida</taxon>
        <taxon>Tylenchina</taxon>
        <taxon>Tylenchomorpha</taxon>
        <taxon>Sphaerularioidea</taxon>
        <taxon>Anguinidae</taxon>
        <taxon>Anguininae</taxon>
        <taxon>Ditylenchus</taxon>
    </lineage>
</organism>
<name>A0AAD4NEA9_9BILA</name>
<dbReference type="AlphaFoldDB" id="A0AAD4NEA9"/>
<dbReference type="EMBL" id="JAKKPZ010000002">
    <property type="protein sequence ID" value="KAI1726560.1"/>
    <property type="molecule type" value="Genomic_DNA"/>
</dbReference>
<reference evidence="6" key="1">
    <citation type="submission" date="2022-01" db="EMBL/GenBank/DDBJ databases">
        <title>Genome Sequence Resource for Two Populations of Ditylenchus destructor, the Migratory Endoparasitic Phytonematode.</title>
        <authorList>
            <person name="Zhang H."/>
            <person name="Lin R."/>
            <person name="Xie B."/>
        </authorList>
    </citation>
    <scope>NUCLEOTIDE SEQUENCE</scope>
    <source>
        <strain evidence="6">BazhouSP</strain>
    </source>
</reference>
<feature type="domain" description="MYND-type" evidence="5">
    <location>
        <begin position="21"/>
        <end position="61"/>
    </location>
</feature>
<dbReference type="SUPFAM" id="SSF82199">
    <property type="entry name" value="SET domain"/>
    <property type="match status" value="1"/>
</dbReference>
<dbReference type="Pfam" id="PF00856">
    <property type="entry name" value="SET"/>
    <property type="match status" value="1"/>
</dbReference>
<dbReference type="Gene3D" id="2.170.270.10">
    <property type="entry name" value="SET domain"/>
    <property type="match status" value="1"/>
</dbReference>
<proteinExistence type="predicted"/>
<dbReference type="Gene3D" id="1.25.40.10">
    <property type="entry name" value="Tetratricopeptide repeat domain"/>
    <property type="match status" value="1"/>
</dbReference>
<evidence type="ECO:0000313" key="6">
    <source>
        <dbReference type="EMBL" id="KAI1726560.1"/>
    </source>
</evidence>
<comment type="caution">
    <text evidence="6">The sequence shown here is derived from an EMBL/GenBank/DDBJ whole genome shotgun (WGS) entry which is preliminary data.</text>
</comment>
<dbReference type="SUPFAM" id="SSF144232">
    <property type="entry name" value="HIT/MYND zinc finger-like"/>
    <property type="match status" value="1"/>
</dbReference>
<evidence type="ECO:0000313" key="7">
    <source>
        <dbReference type="Proteomes" id="UP001201812"/>
    </source>
</evidence>
<dbReference type="GO" id="GO:0005634">
    <property type="term" value="C:nucleus"/>
    <property type="evidence" value="ECO:0007669"/>
    <property type="project" value="TreeGrafter"/>
</dbReference>
<dbReference type="InterPro" id="IPR046341">
    <property type="entry name" value="SET_dom_sf"/>
</dbReference>
<dbReference type="Pfam" id="PF01753">
    <property type="entry name" value="zf-MYND"/>
    <property type="match status" value="1"/>
</dbReference>
<dbReference type="Gene3D" id="6.10.140.2220">
    <property type="match status" value="1"/>
</dbReference>
<protein>
    <submittedName>
        <fullName evidence="6">MYND finger domain-containing protein</fullName>
    </submittedName>
</protein>
<evidence type="ECO:0000256" key="4">
    <source>
        <dbReference type="PROSITE-ProRule" id="PRU00134"/>
    </source>
</evidence>
<evidence type="ECO:0000259" key="5">
    <source>
        <dbReference type="PROSITE" id="PS50865"/>
    </source>
</evidence>
<dbReference type="GO" id="GO:0008270">
    <property type="term" value="F:zinc ion binding"/>
    <property type="evidence" value="ECO:0007669"/>
    <property type="project" value="UniProtKB-KW"/>
</dbReference>
<dbReference type="Proteomes" id="UP001201812">
    <property type="component" value="Unassembled WGS sequence"/>
</dbReference>
<dbReference type="InterPro" id="IPR050869">
    <property type="entry name" value="H3K4_H4K5_MeTrfase"/>
</dbReference>
<dbReference type="InterPro" id="IPR002893">
    <property type="entry name" value="Znf_MYND"/>
</dbReference>
<keyword evidence="7" id="KW-1185">Reference proteome</keyword>
<evidence type="ECO:0000256" key="2">
    <source>
        <dbReference type="ARBA" id="ARBA00022771"/>
    </source>
</evidence>
<keyword evidence="3" id="KW-0862">Zinc</keyword>